<name>A0A4P9VWS8_9FUNG</name>
<dbReference type="InterPro" id="IPR036028">
    <property type="entry name" value="SH3-like_dom_sf"/>
</dbReference>
<dbReference type="EMBL" id="ML001604">
    <property type="protein sequence ID" value="RKO83143.1"/>
    <property type="molecule type" value="Genomic_DNA"/>
</dbReference>
<dbReference type="InterPro" id="IPR001452">
    <property type="entry name" value="SH3_domain"/>
</dbReference>
<evidence type="ECO:0000256" key="3">
    <source>
        <dbReference type="SAM" id="Phobius"/>
    </source>
</evidence>
<feature type="domain" description="SH3" evidence="4">
    <location>
        <begin position="350"/>
        <end position="407"/>
    </location>
</feature>
<organism evidence="5 6">
    <name type="scientific">Blyttiomyces helicus</name>
    <dbReference type="NCBI Taxonomy" id="388810"/>
    <lineage>
        <taxon>Eukaryota</taxon>
        <taxon>Fungi</taxon>
        <taxon>Fungi incertae sedis</taxon>
        <taxon>Chytridiomycota</taxon>
        <taxon>Chytridiomycota incertae sedis</taxon>
        <taxon>Chytridiomycetes</taxon>
        <taxon>Chytridiomycetes incertae sedis</taxon>
        <taxon>Blyttiomyces</taxon>
    </lineage>
</organism>
<keyword evidence="3" id="KW-1133">Transmembrane helix</keyword>
<evidence type="ECO:0000313" key="6">
    <source>
        <dbReference type="Proteomes" id="UP000269721"/>
    </source>
</evidence>
<feature type="region of interest" description="Disordered" evidence="2">
    <location>
        <begin position="1"/>
        <end position="69"/>
    </location>
</feature>
<keyword evidence="6" id="KW-1185">Reference proteome</keyword>
<dbReference type="CDD" id="cd12087">
    <property type="entry name" value="TM_EGFR-like"/>
    <property type="match status" value="1"/>
</dbReference>
<evidence type="ECO:0000256" key="2">
    <source>
        <dbReference type="SAM" id="MobiDB-lite"/>
    </source>
</evidence>
<protein>
    <recommendedName>
        <fullName evidence="4">SH3 domain-containing protein</fullName>
    </recommendedName>
</protein>
<keyword evidence="1" id="KW-0728">SH3 domain</keyword>
<gene>
    <name evidence="5" type="ORF">BDK51DRAFT_50254</name>
</gene>
<dbReference type="AlphaFoldDB" id="A0A4P9VWS8"/>
<keyword evidence="3" id="KW-0812">Transmembrane</keyword>
<dbReference type="SUPFAM" id="SSF50044">
    <property type="entry name" value="SH3-domain"/>
    <property type="match status" value="1"/>
</dbReference>
<evidence type="ECO:0000259" key="4">
    <source>
        <dbReference type="SMART" id="SM00326"/>
    </source>
</evidence>
<dbReference type="OrthoDB" id="2145836at2759"/>
<sequence>MPAQPLPARSTQPLRPQPPPGIVSFPSQLPPSSPPPNPSTPINVPPSQQQLPSVASPTPGVSATATSPQPTMFPSAASIPAFPANTTSLVDVGPLPTTVAVGSGSPVSATAASVAPDSGPTLAVTAGPAPLPSIAAPRFLPSPSTPNLPSSPTAQAPLTTVFPNTTPVMSTTTGSTSTSTNLLENAAATTSSPNTGMLIGAIVGGVFAFLVLGLMCTALLRYRHKKRLDAEDALLKIPRDDLFLVRARGGLPPDAAAPPPVMAVPPIAVTRPRTPETRPVPTLQCPPSPTLSAVSAPWDARYSPVPWDPRPTPGFLAVPNPQGSVLPLRPQSHIPLRPPSVLATDPDPTQLYLVSNAFNARTNDEIDVRYGDVVQIRECFADGFCFAKNITTGAVGVFPLPSLSPLTLASQGQFAAV</sequence>
<evidence type="ECO:0000256" key="1">
    <source>
        <dbReference type="ARBA" id="ARBA00022443"/>
    </source>
</evidence>
<reference evidence="6" key="1">
    <citation type="journal article" date="2018" name="Nat. Microbiol.">
        <title>Leveraging single-cell genomics to expand the fungal tree of life.</title>
        <authorList>
            <person name="Ahrendt S.R."/>
            <person name="Quandt C.A."/>
            <person name="Ciobanu D."/>
            <person name="Clum A."/>
            <person name="Salamov A."/>
            <person name="Andreopoulos B."/>
            <person name="Cheng J.F."/>
            <person name="Woyke T."/>
            <person name="Pelin A."/>
            <person name="Henrissat B."/>
            <person name="Reynolds N.K."/>
            <person name="Benny G.L."/>
            <person name="Smith M.E."/>
            <person name="James T.Y."/>
            <person name="Grigoriev I.V."/>
        </authorList>
    </citation>
    <scope>NUCLEOTIDE SEQUENCE [LARGE SCALE GENOMIC DNA]</scope>
</reference>
<dbReference type="Gene3D" id="2.30.30.40">
    <property type="entry name" value="SH3 Domains"/>
    <property type="match status" value="1"/>
</dbReference>
<feature type="compositionally biased region" description="Pro residues" evidence="2">
    <location>
        <begin position="28"/>
        <end position="39"/>
    </location>
</feature>
<accession>A0A4P9VWS8</accession>
<feature type="compositionally biased region" description="Polar residues" evidence="2">
    <location>
        <begin position="48"/>
        <end position="69"/>
    </location>
</feature>
<keyword evidence="3" id="KW-0472">Membrane</keyword>
<proteinExistence type="predicted"/>
<evidence type="ECO:0000313" key="5">
    <source>
        <dbReference type="EMBL" id="RKO83143.1"/>
    </source>
</evidence>
<dbReference type="Proteomes" id="UP000269721">
    <property type="component" value="Unassembled WGS sequence"/>
</dbReference>
<dbReference type="SMART" id="SM00326">
    <property type="entry name" value="SH3"/>
    <property type="match status" value="1"/>
</dbReference>
<feature type="transmembrane region" description="Helical" evidence="3">
    <location>
        <begin position="197"/>
        <end position="220"/>
    </location>
</feature>